<proteinExistence type="predicted"/>
<accession>A0ABQ7R5A7</accession>
<gene>
    <name evidence="1" type="ORF">JYU34_002000</name>
</gene>
<dbReference type="EMBL" id="JAHIBW010000003">
    <property type="protein sequence ID" value="KAG7312488.1"/>
    <property type="molecule type" value="Genomic_DNA"/>
</dbReference>
<protein>
    <submittedName>
        <fullName evidence="1">Uncharacterized protein</fullName>
    </submittedName>
</protein>
<evidence type="ECO:0000313" key="1">
    <source>
        <dbReference type="EMBL" id="KAG7312488.1"/>
    </source>
</evidence>
<evidence type="ECO:0000313" key="2">
    <source>
        <dbReference type="Proteomes" id="UP000823941"/>
    </source>
</evidence>
<keyword evidence="2" id="KW-1185">Reference proteome</keyword>
<name>A0ABQ7R5A7_PLUXY</name>
<comment type="caution">
    <text evidence="1">The sequence shown here is derived from an EMBL/GenBank/DDBJ whole genome shotgun (WGS) entry which is preliminary data.</text>
</comment>
<sequence length="142" mass="15652">MISHSLTHSRWLVDPKWILASATKRRHFSLFCASSRQLSALSSRRSFSTSSLQRYLGRPTGLRPTGRASYAILAARSSPILSTCPSQRSLAALVSPIMLGSAIRFSSSAFLRILQVPSSRFVGPKSLRKILRSVTRSLFSSL</sequence>
<reference evidence="1 2" key="1">
    <citation type="submission" date="2021-06" db="EMBL/GenBank/DDBJ databases">
        <title>A haploid diamondback moth (Plutella xylostella L.) genome assembly resolves 31 chromosomes and identifies a diamide resistance mutation.</title>
        <authorList>
            <person name="Ward C.M."/>
            <person name="Perry K.D."/>
            <person name="Baker G."/>
            <person name="Powis K."/>
            <person name="Heckel D.G."/>
            <person name="Baxter S.W."/>
        </authorList>
    </citation>
    <scope>NUCLEOTIDE SEQUENCE [LARGE SCALE GENOMIC DNA]</scope>
    <source>
        <strain evidence="1 2">LV</strain>
        <tissue evidence="1">Single pupa</tissue>
    </source>
</reference>
<organism evidence="1 2">
    <name type="scientific">Plutella xylostella</name>
    <name type="common">Diamondback moth</name>
    <name type="synonym">Plutella maculipennis</name>
    <dbReference type="NCBI Taxonomy" id="51655"/>
    <lineage>
        <taxon>Eukaryota</taxon>
        <taxon>Metazoa</taxon>
        <taxon>Ecdysozoa</taxon>
        <taxon>Arthropoda</taxon>
        <taxon>Hexapoda</taxon>
        <taxon>Insecta</taxon>
        <taxon>Pterygota</taxon>
        <taxon>Neoptera</taxon>
        <taxon>Endopterygota</taxon>
        <taxon>Lepidoptera</taxon>
        <taxon>Glossata</taxon>
        <taxon>Ditrysia</taxon>
        <taxon>Yponomeutoidea</taxon>
        <taxon>Plutellidae</taxon>
        <taxon>Plutella</taxon>
    </lineage>
</organism>
<dbReference type="Proteomes" id="UP000823941">
    <property type="component" value="Chromosome 3"/>
</dbReference>